<dbReference type="EMBL" id="CAJVPI010000364">
    <property type="protein sequence ID" value="CAG8525527.1"/>
    <property type="molecule type" value="Genomic_DNA"/>
</dbReference>
<organism evidence="8 9">
    <name type="scientific">Paraglomus brasilianum</name>
    <dbReference type="NCBI Taxonomy" id="144538"/>
    <lineage>
        <taxon>Eukaryota</taxon>
        <taxon>Fungi</taxon>
        <taxon>Fungi incertae sedis</taxon>
        <taxon>Mucoromycota</taxon>
        <taxon>Glomeromycotina</taxon>
        <taxon>Glomeromycetes</taxon>
        <taxon>Paraglomerales</taxon>
        <taxon>Paraglomeraceae</taxon>
        <taxon>Paraglomus</taxon>
    </lineage>
</organism>
<evidence type="ECO:0000256" key="1">
    <source>
        <dbReference type="ARBA" id="ARBA00004651"/>
    </source>
</evidence>
<dbReference type="PANTHER" id="PTHR12677:SF59">
    <property type="entry name" value="GOLGI APPARATUS MEMBRANE PROTEIN TVP38-RELATED"/>
    <property type="match status" value="1"/>
</dbReference>
<evidence type="ECO:0000256" key="4">
    <source>
        <dbReference type="ARBA" id="ARBA00022989"/>
    </source>
</evidence>
<evidence type="ECO:0000313" key="8">
    <source>
        <dbReference type="EMBL" id="CAG8525527.1"/>
    </source>
</evidence>
<evidence type="ECO:0000256" key="5">
    <source>
        <dbReference type="ARBA" id="ARBA00023136"/>
    </source>
</evidence>
<keyword evidence="2" id="KW-1003">Cell membrane</keyword>
<keyword evidence="9" id="KW-1185">Reference proteome</keyword>
<feature type="transmembrane region" description="Helical" evidence="6">
    <location>
        <begin position="222"/>
        <end position="243"/>
    </location>
</feature>
<comment type="caution">
    <text evidence="8">The sequence shown here is derived from an EMBL/GenBank/DDBJ whole genome shotgun (WGS) entry which is preliminary data.</text>
</comment>
<accession>A0A9N9FC85</accession>
<keyword evidence="3 6" id="KW-0812">Transmembrane</keyword>
<dbReference type="OrthoDB" id="166803at2759"/>
<dbReference type="InterPro" id="IPR032816">
    <property type="entry name" value="VTT_dom"/>
</dbReference>
<feature type="transmembrane region" description="Helical" evidence="6">
    <location>
        <begin position="84"/>
        <end position="110"/>
    </location>
</feature>
<feature type="transmembrane region" description="Helical" evidence="6">
    <location>
        <begin position="43"/>
        <end position="63"/>
    </location>
</feature>
<evidence type="ECO:0000256" key="6">
    <source>
        <dbReference type="SAM" id="Phobius"/>
    </source>
</evidence>
<evidence type="ECO:0000259" key="7">
    <source>
        <dbReference type="Pfam" id="PF09335"/>
    </source>
</evidence>
<protein>
    <submittedName>
        <fullName evidence="8">3651_t:CDS:1</fullName>
    </submittedName>
</protein>
<feature type="transmembrane region" description="Helical" evidence="6">
    <location>
        <begin position="116"/>
        <end position="141"/>
    </location>
</feature>
<dbReference type="Pfam" id="PF09335">
    <property type="entry name" value="VTT_dom"/>
    <property type="match status" value="1"/>
</dbReference>
<feature type="transmembrane region" description="Helical" evidence="6">
    <location>
        <begin position="299"/>
        <end position="316"/>
    </location>
</feature>
<dbReference type="AlphaFoldDB" id="A0A9N9FC85"/>
<dbReference type="InterPro" id="IPR015414">
    <property type="entry name" value="TMEM64"/>
</dbReference>
<evidence type="ECO:0000256" key="3">
    <source>
        <dbReference type="ARBA" id="ARBA00022692"/>
    </source>
</evidence>
<dbReference type="Proteomes" id="UP000789739">
    <property type="component" value="Unassembled WGS sequence"/>
</dbReference>
<comment type="subcellular location">
    <subcellularLocation>
        <location evidence="1">Cell membrane</location>
        <topology evidence="1">Multi-pass membrane protein</topology>
    </subcellularLocation>
</comment>
<name>A0A9N9FC85_9GLOM</name>
<feature type="domain" description="VTT" evidence="7">
    <location>
        <begin position="99"/>
        <end position="207"/>
    </location>
</feature>
<keyword evidence="5 6" id="KW-0472">Membrane</keyword>
<keyword evidence="4 6" id="KW-1133">Transmembrane helix</keyword>
<reference evidence="8" key="1">
    <citation type="submission" date="2021-06" db="EMBL/GenBank/DDBJ databases">
        <authorList>
            <person name="Kallberg Y."/>
            <person name="Tangrot J."/>
            <person name="Rosling A."/>
        </authorList>
    </citation>
    <scope>NUCLEOTIDE SEQUENCE</scope>
    <source>
        <strain evidence="8">BR232B</strain>
    </source>
</reference>
<sequence length="317" mass="35243">MSPEDVTTEDSFETNQNYVGDCERDPLLGGRAPPKKKFRLKTIARALLLVLFVAFVIVLVAVFHIQDHVKDALKYIEEHKENGILVYLSLYVACTWLFLPGSLLSIAAGFLFKPALLAAGIIILGDTISALGTFLFGRYIFSDWVRAQVAKKPLFNALNYVIADEGWKIVVMLRLTPIPFNIISYFFSVSSIDVRTFNAVWIGTLVKNLSGIDKPKLENQDIVIIAMNFILASCGVIALSMVGKRSTRRAMVMLEASKEQPRINEDAVDIVESSASAGLLVEEDSRQNIRGGFTRTEKMIFYFIIAIAILDVLICVP</sequence>
<dbReference type="GO" id="GO:0005886">
    <property type="term" value="C:plasma membrane"/>
    <property type="evidence" value="ECO:0007669"/>
    <property type="project" value="UniProtKB-SubCell"/>
</dbReference>
<feature type="non-terminal residue" evidence="8">
    <location>
        <position position="317"/>
    </location>
</feature>
<dbReference type="PANTHER" id="PTHR12677">
    <property type="entry name" value="GOLGI APPARATUS MEMBRANE PROTEIN TVP38-RELATED"/>
    <property type="match status" value="1"/>
</dbReference>
<evidence type="ECO:0000256" key="2">
    <source>
        <dbReference type="ARBA" id="ARBA00022475"/>
    </source>
</evidence>
<gene>
    <name evidence="8" type="ORF">PBRASI_LOCUS3850</name>
</gene>
<evidence type="ECO:0000313" key="9">
    <source>
        <dbReference type="Proteomes" id="UP000789739"/>
    </source>
</evidence>
<proteinExistence type="predicted"/>